<dbReference type="GO" id="GO:0051536">
    <property type="term" value="F:iron-sulfur cluster binding"/>
    <property type="evidence" value="ECO:0007669"/>
    <property type="project" value="UniProtKB-KW"/>
</dbReference>
<evidence type="ECO:0000256" key="1">
    <source>
        <dbReference type="ARBA" id="ARBA00022691"/>
    </source>
</evidence>
<protein>
    <submittedName>
        <fullName evidence="7">Radical SAM protein</fullName>
    </submittedName>
</protein>
<dbReference type="Proteomes" id="UP000315669">
    <property type="component" value="Unassembled WGS sequence"/>
</dbReference>
<dbReference type="InterPro" id="IPR006638">
    <property type="entry name" value="Elp3/MiaA/NifB-like_rSAM"/>
</dbReference>
<evidence type="ECO:0000313" key="8">
    <source>
        <dbReference type="Proteomes" id="UP000315669"/>
    </source>
</evidence>
<accession>A0A523Y1P2</accession>
<evidence type="ECO:0000259" key="6">
    <source>
        <dbReference type="PROSITE" id="PS51918"/>
    </source>
</evidence>
<dbReference type="PANTHER" id="PTHR43524">
    <property type="entry name" value="RADICAL SAM SUPERFAMILY PROTEIN"/>
    <property type="match status" value="1"/>
</dbReference>
<proteinExistence type="predicted"/>
<keyword evidence="4" id="KW-0411">Iron-sulfur</keyword>
<dbReference type="SMART" id="SM00729">
    <property type="entry name" value="Elp3"/>
    <property type="match status" value="1"/>
</dbReference>
<dbReference type="PANTHER" id="PTHR43524:SF1">
    <property type="entry name" value="RADICAL SAM SUPERFAMILY PROTEIN"/>
    <property type="match status" value="1"/>
</dbReference>
<dbReference type="SUPFAM" id="SSF102114">
    <property type="entry name" value="Radical SAM enzymes"/>
    <property type="match status" value="1"/>
</dbReference>
<evidence type="ECO:0000256" key="5">
    <source>
        <dbReference type="SAM" id="MobiDB-lite"/>
    </source>
</evidence>
<dbReference type="SFLD" id="SFLDG01067">
    <property type="entry name" value="SPASM/twitch_domain_containing"/>
    <property type="match status" value="1"/>
</dbReference>
<feature type="domain" description="Radical SAM core" evidence="6">
    <location>
        <begin position="112"/>
        <end position="325"/>
    </location>
</feature>
<dbReference type="Gene3D" id="3.20.20.70">
    <property type="entry name" value="Aldolase class I"/>
    <property type="match status" value="1"/>
</dbReference>
<dbReference type="SFLD" id="SFLDS00029">
    <property type="entry name" value="Radical_SAM"/>
    <property type="match status" value="1"/>
</dbReference>
<evidence type="ECO:0000256" key="3">
    <source>
        <dbReference type="ARBA" id="ARBA00023004"/>
    </source>
</evidence>
<evidence type="ECO:0000256" key="2">
    <source>
        <dbReference type="ARBA" id="ARBA00022723"/>
    </source>
</evidence>
<comment type="caution">
    <text evidence="7">The sequence shown here is derived from an EMBL/GenBank/DDBJ whole genome shotgun (WGS) entry which is preliminary data.</text>
</comment>
<evidence type="ECO:0000313" key="7">
    <source>
        <dbReference type="EMBL" id="TET85425.1"/>
    </source>
</evidence>
<dbReference type="InterPro" id="IPR007197">
    <property type="entry name" value="rSAM"/>
</dbReference>
<keyword evidence="2" id="KW-0479">Metal-binding</keyword>
<name>A0A523Y1P2_UNCAE</name>
<organism evidence="7 8">
    <name type="scientific">Aerophobetes bacterium</name>
    <dbReference type="NCBI Taxonomy" id="2030807"/>
    <lineage>
        <taxon>Bacteria</taxon>
        <taxon>Candidatus Aerophobota</taxon>
    </lineage>
</organism>
<dbReference type="PROSITE" id="PS51918">
    <property type="entry name" value="RADICAL_SAM"/>
    <property type="match status" value="1"/>
</dbReference>
<dbReference type="Pfam" id="PF04055">
    <property type="entry name" value="Radical_SAM"/>
    <property type="match status" value="1"/>
</dbReference>
<dbReference type="EMBL" id="SOII01000129">
    <property type="protein sequence ID" value="TET85425.1"/>
    <property type="molecule type" value="Genomic_DNA"/>
</dbReference>
<dbReference type="InterPro" id="IPR058240">
    <property type="entry name" value="rSAM_sf"/>
</dbReference>
<dbReference type="GO" id="GO:0003824">
    <property type="term" value="F:catalytic activity"/>
    <property type="evidence" value="ECO:0007669"/>
    <property type="project" value="InterPro"/>
</dbReference>
<evidence type="ECO:0000256" key="4">
    <source>
        <dbReference type="ARBA" id="ARBA00023014"/>
    </source>
</evidence>
<dbReference type="CDD" id="cd21128">
    <property type="entry name" value="SPASM_rSAM"/>
    <property type="match status" value="1"/>
</dbReference>
<dbReference type="GO" id="GO:0046872">
    <property type="term" value="F:metal ion binding"/>
    <property type="evidence" value="ECO:0007669"/>
    <property type="project" value="UniProtKB-KW"/>
</dbReference>
<keyword evidence="1" id="KW-0949">S-adenosyl-L-methionine</keyword>
<keyword evidence="3" id="KW-0408">Iron</keyword>
<dbReference type="CDD" id="cd01335">
    <property type="entry name" value="Radical_SAM"/>
    <property type="match status" value="1"/>
</dbReference>
<dbReference type="AlphaFoldDB" id="A0A523Y1P2"/>
<feature type="region of interest" description="Disordered" evidence="5">
    <location>
        <begin position="485"/>
        <end position="509"/>
    </location>
</feature>
<gene>
    <name evidence="7" type="ORF">E3J32_01750</name>
</gene>
<sequence>MVEQLGLGLKKKILEHQIYRYLSRLALTRNEDDFYSEFDTVLKGLYKFAGPNKPALENVMKAFQERHPLTKFARLLLQERLSKVARERLAKNFFCDWVTEAKKREKLEEEGFKTPWFFVVSPTNACNLNCYGCYAHEYEKGQGLSYAALDRIVREARELGIRFLTISGGEPFHYRDKETGKDLWDLAKKHNDMYFQIYTNGTLLDEKTIERLAKIGNVAPAISMEGFKKETDERRGKGVWEKIDKARQDLHQAGVMQGFSVTVTRQNADVVSSDKFVDDLIAKNISFGWYFIYIPIGKKPAVELMPTPEQRGRLRQKIWEWRSKKPIFMGDFWNDGPWVGGCIAGGRKYFHINSRGDVEPCVFVHFAVDNIFKLWEEGKGLREAILSPFFLSIRKKQLEKNDNWLTPCAIIDKPDILREAVKECGAYPTHKGAETIIEGNIARFLDDYAKHLDNLTRPEFEKMVAGEYDSSIVKLSKVIENNRRKNREELEIETRTAKEKTTSREERKR</sequence>
<dbReference type="InterPro" id="IPR013785">
    <property type="entry name" value="Aldolase_TIM"/>
</dbReference>
<reference evidence="7 8" key="1">
    <citation type="submission" date="2019-03" db="EMBL/GenBank/DDBJ databases">
        <title>Metabolic potential of uncultured bacteria and archaea associated with petroleum seepage in deep-sea sediments.</title>
        <authorList>
            <person name="Dong X."/>
            <person name="Hubert C."/>
        </authorList>
    </citation>
    <scope>NUCLEOTIDE SEQUENCE [LARGE SCALE GENOMIC DNA]</scope>
    <source>
        <strain evidence="7">E29_bin25</strain>
    </source>
</reference>